<keyword evidence="2" id="KW-1133">Transmembrane helix</keyword>
<evidence type="ECO:0000256" key="3">
    <source>
        <dbReference type="SAM" id="SignalP"/>
    </source>
</evidence>
<evidence type="ECO:0000313" key="5">
    <source>
        <dbReference type="Proteomes" id="UP001174691"/>
    </source>
</evidence>
<keyword evidence="5" id="KW-1185">Reference proteome</keyword>
<dbReference type="Proteomes" id="UP001174691">
    <property type="component" value="Unassembled WGS sequence"/>
</dbReference>
<gene>
    <name evidence="4" type="ORF">NKR19_g5743</name>
</gene>
<dbReference type="EMBL" id="JANBVN010000081">
    <property type="protein sequence ID" value="KAJ9149187.1"/>
    <property type="molecule type" value="Genomic_DNA"/>
</dbReference>
<evidence type="ECO:0000256" key="1">
    <source>
        <dbReference type="SAM" id="MobiDB-lite"/>
    </source>
</evidence>
<keyword evidence="2" id="KW-0812">Transmembrane</keyword>
<evidence type="ECO:0000256" key="2">
    <source>
        <dbReference type="SAM" id="Phobius"/>
    </source>
</evidence>
<evidence type="ECO:0000313" key="4">
    <source>
        <dbReference type="EMBL" id="KAJ9149187.1"/>
    </source>
</evidence>
<organism evidence="4 5">
    <name type="scientific">Coniochaeta hoffmannii</name>
    <dbReference type="NCBI Taxonomy" id="91930"/>
    <lineage>
        <taxon>Eukaryota</taxon>
        <taxon>Fungi</taxon>
        <taxon>Dikarya</taxon>
        <taxon>Ascomycota</taxon>
        <taxon>Pezizomycotina</taxon>
        <taxon>Sordariomycetes</taxon>
        <taxon>Sordariomycetidae</taxon>
        <taxon>Coniochaetales</taxon>
        <taxon>Coniochaetaceae</taxon>
        <taxon>Coniochaeta</taxon>
    </lineage>
</organism>
<feature type="chain" id="PRO_5041438252" description="Mid2 domain-containing protein" evidence="3">
    <location>
        <begin position="22"/>
        <end position="371"/>
    </location>
</feature>
<feature type="region of interest" description="Disordered" evidence="1">
    <location>
        <begin position="339"/>
        <end position="371"/>
    </location>
</feature>
<dbReference type="Pfam" id="PF14610">
    <property type="entry name" value="Psg1"/>
    <property type="match status" value="1"/>
</dbReference>
<sequence>MARSSRFGRLLALLLAGSASALPAEAHMAEQREVAHGAPSPWVTVDSSGQATTITPTVTSVNGAPTTISPPPAALTETGTYTLSPTSAAVTTSTGLPPVATASSSNGDGMFLACNAYQGADAPFCQPKSGSKLNPGKTYYVTWSDTYFANSSTTIEIQGTYHDGSDTHSGFTSPRMPASKEFFVWAIPDDFLSSRNPPLTSLNVSLAIAYFLDLYGNDVEDVSGPTVIVTSSEDSQADSGNTGHKTNVAAIAVPVIVVVVLVVLAGLCFFSWRRHGTVPVLGALTKRRSTGIGGGGGQGYGVRQSRAERVGAGGGATGGFAAAAAAGGDRKGAVGGGVELVDRDSWSPDRTTAQPGRNVFREEMERQERVR</sequence>
<keyword evidence="2" id="KW-0472">Membrane</keyword>
<proteinExistence type="predicted"/>
<reference evidence="4" key="1">
    <citation type="submission" date="2022-07" db="EMBL/GenBank/DDBJ databases">
        <title>Fungi with potential for degradation of polypropylene.</title>
        <authorList>
            <person name="Gostincar C."/>
        </authorList>
    </citation>
    <scope>NUCLEOTIDE SEQUENCE</scope>
    <source>
        <strain evidence="4">EXF-13287</strain>
    </source>
</reference>
<protein>
    <recommendedName>
        <fullName evidence="6">Mid2 domain-containing protein</fullName>
    </recommendedName>
</protein>
<feature type="compositionally biased region" description="Basic and acidic residues" evidence="1">
    <location>
        <begin position="359"/>
        <end position="371"/>
    </location>
</feature>
<feature type="signal peptide" evidence="3">
    <location>
        <begin position="1"/>
        <end position="21"/>
    </location>
</feature>
<keyword evidence="3" id="KW-0732">Signal</keyword>
<accession>A0AA38RIB3</accession>
<feature type="transmembrane region" description="Helical" evidence="2">
    <location>
        <begin position="248"/>
        <end position="270"/>
    </location>
</feature>
<name>A0AA38RIB3_9PEZI</name>
<comment type="caution">
    <text evidence="4">The sequence shown here is derived from an EMBL/GenBank/DDBJ whole genome shotgun (WGS) entry which is preliminary data.</text>
</comment>
<dbReference type="InterPro" id="IPR028000">
    <property type="entry name" value="Pma1"/>
</dbReference>
<dbReference type="AlphaFoldDB" id="A0AA38RIB3"/>
<evidence type="ECO:0008006" key="6">
    <source>
        <dbReference type="Google" id="ProtNLM"/>
    </source>
</evidence>